<evidence type="ECO:0000259" key="1">
    <source>
        <dbReference type="SMART" id="SM00736"/>
    </source>
</evidence>
<feature type="non-terminal residue" evidence="2">
    <location>
        <position position="1"/>
    </location>
</feature>
<dbReference type="Gene3D" id="2.60.40.2810">
    <property type="match status" value="1"/>
</dbReference>
<dbReference type="GO" id="GO:0005509">
    <property type="term" value="F:calcium ion binding"/>
    <property type="evidence" value="ECO:0007669"/>
    <property type="project" value="InterPro"/>
</dbReference>
<feature type="domain" description="Dystroglycan-type cadherin-like" evidence="1">
    <location>
        <begin position="151"/>
        <end position="240"/>
    </location>
</feature>
<organism evidence="2">
    <name type="scientific">marine metagenome</name>
    <dbReference type="NCBI Taxonomy" id="408172"/>
    <lineage>
        <taxon>unclassified sequences</taxon>
        <taxon>metagenomes</taxon>
        <taxon>ecological metagenomes</taxon>
    </lineage>
</organism>
<dbReference type="EMBL" id="UINC01055364">
    <property type="protein sequence ID" value="SVB74152.1"/>
    <property type="molecule type" value="Genomic_DNA"/>
</dbReference>
<dbReference type="Gene3D" id="2.60.40.10">
    <property type="entry name" value="Immunoglobulins"/>
    <property type="match status" value="1"/>
</dbReference>
<feature type="non-terminal residue" evidence="2">
    <location>
        <position position="297"/>
    </location>
</feature>
<gene>
    <name evidence="2" type="ORF">METZ01_LOCUS227006</name>
</gene>
<dbReference type="InterPro" id="IPR013783">
    <property type="entry name" value="Ig-like_fold"/>
</dbReference>
<dbReference type="NCBIfam" id="NF012211">
    <property type="entry name" value="tand_rpt_95"/>
    <property type="match status" value="2"/>
</dbReference>
<accession>A0A382GH17</accession>
<dbReference type="Pfam" id="PF17963">
    <property type="entry name" value="Big_9"/>
    <property type="match status" value="1"/>
</dbReference>
<sequence>SATEDLSSMQLDVVSDVLTIQFLENLYDSGTVTVIASDGQLSTSAAFNISVAPVNDAPIVSTIDVSTDEGSGMLISLEVEDVDSDSFEIFIMDYPDGGTIGTIDNTALTIEYEPYTNFFGSDLIEYRIYDGVDYSNTSPINIIVNPINDPPELAQIDAQAIDEDTVFTYELVATDVDDTELSYSASVDGNASVDVTESTLTVTPDPNYNGDIIVSVTVSDGEFTDSQSFTLTINPVNDAPELAQIDDQAIAEDTELIYILSASDVDDIELSYSATVDGNASVDVTESTLTVTPDPNY</sequence>
<dbReference type="InterPro" id="IPR041690">
    <property type="entry name" value="Cadherin_5"/>
</dbReference>
<reference evidence="2" key="1">
    <citation type="submission" date="2018-05" db="EMBL/GenBank/DDBJ databases">
        <authorList>
            <person name="Lanie J.A."/>
            <person name="Ng W.-L."/>
            <person name="Kazmierczak K.M."/>
            <person name="Andrzejewski T.M."/>
            <person name="Davidsen T.M."/>
            <person name="Wayne K.J."/>
            <person name="Tettelin H."/>
            <person name="Glass J.I."/>
            <person name="Rusch D."/>
            <person name="Podicherti R."/>
            <person name="Tsui H.-C.T."/>
            <person name="Winkler M.E."/>
        </authorList>
    </citation>
    <scope>NUCLEOTIDE SEQUENCE</scope>
</reference>
<dbReference type="InterPro" id="IPR015919">
    <property type="entry name" value="Cadherin-like_sf"/>
</dbReference>
<dbReference type="Pfam" id="PF17892">
    <property type="entry name" value="Cadherin_5"/>
    <property type="match status" value="1"/>
</dbReference>
<evidence type="ECO:0000313" key="2">
    <source>
        <dbReference type="EMBL" id="SVB74152.1"/>
    </source>
</evidence>
<proteinExistence type="predicted"/>
<dbReference type="InterPro" id="IPR006644">
    <property type="entry name" value="Cadg"/>
</dbReference>
<dbReference type="GO" id="GO:0016020">
    <property type="term" value="C:membrane"/>
    <property type="evidence" value="ECO:0007669"/>
    <property type="project" value="InterPro"/>
</dbReference>
<dbReference type="AlphaFoldDB" id="A0A382GH17"/>
<dbReference type="SUPFAM" id="SSF49313">
    <property type="entry name" value="Cadherin-like"/>
    <property type="match status" value="1"/>
</dbReference>
<protein>
    <recommendedName>
        <fullName evidence="1">Dystroglycan-type cadherin-like domain-containing protein</fullName>
    </recommendedName>
</protein>
<dbReference type="SMART" id="SM00736">
    <property type="entry name" value="CADG"/>
    <property type="match status" value="1"/>
</dbReference>
<name>A0A382GH17_9ZZZZ</name>